<dbReference type="PANTHER" id="PTHR44757:SF2">
    <property type="entry name" value="BIOFILM ARCHITECTURE MAINTENANCE PROTEIN MBAA"/>
    <property type="match status" value="1"/>
</dbReference>
<comment type="caution">
    <text evidence="4">The sequence shown here is derived from an EMBL/GenBank/DDBJ whole genome shotgun (WGS) entry which is preliminary data.</text>
</comment>
<dbReference type="Pfam" id="PF00563">
    <property type="entry name" value="EAL"/>
    <property type="match status" value="1"/>
</dbReference>
<feature type="domain" description="PAS" evidence="1">
    <location>
        <begin position="20"/>
        <end position="54"/>
    </location>
</feature>
<dbReference type="NCBIfam" id="TIGR00229">
    <property type="entry name" value="sensory_box"/>
    <property type="match status" value="2"/>
</dbReference>
<dbReference type="SUPFAM" id="SSF55785">
    <property type="entry name" value="PYP-like sensor domain (PAS domain)"/>
    <property type="match status" value="2"/>
</dbReference>
<dbReference type="InterPro" id="IPR029016">
    <property type="entry name" value="GAF-like_dom_sf"/>
</dbReference>
<dbReference type="InterPro" id="IPR029787">
    <property type="entry name" value="Nucleotide_cyclase"/>
</dbReference>
<dbReference type="Pfam" id="PF00990">
    <property type="entry name" value="GGDEF"/>
    <property type="match status" value="1"/>
</dbReference>
<dbReference type="SMART" id="SM00052">
    <property type="entry name" value="EAL"/>
    <property type="match status" value="1"/>
</dbReference>
<name>A0ABW3PC60_9PROT</name>
<gene>
    <name evidence="4" type="ORF">ACFQ2T_12560</name>
</gene>
<dbReference type="InterPro" id="IPR001633">
    <property type="entry name" value="EAL_dom"/>
</dbReference>
<dbReference type="Gene3D" id="3.30.450.20">
    <property type="entry name" value="PAS domain"/>
    <property type="match status" value="2"/>
</dbReference>
<dbReference type="PROSITE" id="PS50112">
    <property type="entry name" value="PAS"/>
    <property type="match status" value="2"/>
</dbReference>
<dbReference type="InterPro" id="IPR043128">
    <property type="entry name" value="Rev_trsase/Diguanyl_cyclase"/>
</dbReference>
<dbReference type="PROSITE" id="PS50887">
    <property type="entry name" value="GGDEF"/>
    <property type="match status" value="1"/>
</dbReference>
<accession>A0ABW3PC60</accession>
<dbReference type="Pfam" id="PF13426">
    <property type="entry name" value="PAS_9"/>
    <property type="match status" value="2"/>
</dbReference>
<evidence type="ECO:0000313" key="4">
    <source>
        <dbReference type="EMBL" id="MFD1123344.1"/>
    </source>
</evidence>
<evidence type="ECO:0000313" key="5">
    <source>
        <dbReference type="Proteomes" id="UP001597206"/>
    </source>
</evidence>
<dbReference type="RefSeq" id="WP_379034928.1">
    <property type="nucleotide sequence ID" value="NZ_JBHTLN010000002.1"/>
</dbReference>
<dbReference type="SUPFAM" id="SSF141868">
    <property type="entry name" value="EAL domain-like"/>
    <property type="match status" value="1"/>
</dbReference>
<dbReference type="Gene3D" id="3.20.20.450">
    <property type="entry name" value="EAL domain"/>
    <property type="match status" value="1"/>
</dbReference>
<dbReference type="PIRSF" id="PIRSF005925">
    <property type="entry name" value="Dos"/>
    <property type="match status" value="1"/>
</dbReference>
<sequence length="854" mass="96869">MPVKHQQDLPDFALFSRFSLNKIQDWITWLNAAGNIVYANEAAYAALGYSEEEMKSLNIFDIDLKYSPDMWAAHFERLKALGSRTFETQHRRKDGSFLPVEINANYVEYNGQEYNCAIVRPIVDRKRAEKREQIKNQVLDLVAHNAPLKSILAYLVRGVEEENPERICSILLLDSTKQFLRHYVAPSLPAGFSEAIENLKIGPSVGSCGTAAFEGKPVIVENIQADSRWDGYKELAASYNLASCWSVPIIVDHNDVTGTFAIYHQSPKTPSQADIEQLEYLSNLARIAIERHRTAEELRLSDSIFKNTSEAMLVLDINGIIIATNPAFSKISGYSSAEVIGHHPVTFGSPRHDRDFYEAIRKDLQETGSWRGEICGVKKSGEEYINWVKVNTTNDDKGKPFRRVVLFSDITEKKEHEERIWYEANYDALTHLPNRRLFQERLQQEVLRANRLSTKVILLYLDLDGFKEVNDAMGHQGGDQLLIEVARRLNAAVRMTDFTSRLGGDEFTVTLLDVQDTQAAIKVATAILELLQAPIMIDTHATYISASIGVTVYPDDADDASSLIKNADQAMYEAKKLGRNQYSFYTQEMQYVANRRSEQKRELRNALLNHEFEIYYQPVVDFKTGAVTKAEALIRWRHSTMGMVSPAEFIPLAEDAGLIHEIGSWVFIECLEQALKWRAQFHPDFQISVNLSPVQFKHTAYFDRWFNLIASAANTNNCLCVEITEGVLLDASEKTAQQLLRFREAGIEVAIDDFGTGYSSLAYIKRIEVDYLKIDRTFITNIAAESTDYPLVEAIIMMAHKLGLKVIAEGVETEAQLALLDSIGCDYIQGYHYSKPLPRPEFEAWLFARMKEKP</sequence>
<dbReference type="Pfam" id="PF13185">
    <property type="entry name" value="GAF_2"/>
    <property type="match status" value="1"/>
</dbReference>
<feature type="domain" description="EAL" evidence="2">
    <location>
        <begin position="596"/>
        <end position="850"/>
    </location>
</feature>
<dbReference type="NCBIfam" id="TIGR00254">
    <property type="entry name" value="GGDEF"/>
    <property type="match status" value="1"/>
</dbReference>
<dbReference type="SMART" id="SM00065">
    <property type="entry name" value="GAF"/>
    <property type="match status" value="1"/>
</dbReference>
<dbReference type="InterPro" id="IPR012226">
    <property type="entry name" value="Diguanyl_cyclase/Pdiesterase"/>
</dbReference>
<dbReference type="PANTHER" id="PTHR44757">
    <property type="entry name" value="DIGUANYLATE CYCLASE DGCP"/>
    <property type="match status" value="1"/>
</dbReference>
<keyword evidence="5" id="KW-1185">Reference proteome</keyword>
<dbReference type="SUPFAM" id="SSF55781">
    <property type="entry name" value="GAF domain-like"/>
    <property type="match status" value="1"/>
</dbReference>
<dbReference type="CDD" id="cd00130">
    <property type="entry name" value="PAS"/>
    <property type="match status" value="2"/>
</dbReference>
<proteinExistence type="predicted"/>
<dbReference type="PROSITE" id="PS50883">
    <property type="entry name" value="EAL"/>
    <property type="match status" value="1"/>
</dbReference>
<organism evidence="4 5">
    <name type="scientific">Methylophilus flavus</name>
    <dbReference type="NCBI Taxonomy" id="640084"/>
    <lineage>
        <taxon>Bacteria</taxon>
        <taxon>Pseudomonadati</taxon>
        <taxon>Pseudomonadota</taxon>
        <taxon>Betaproteobacteria</taxon>
        <taxon>Nitrosomonadales</taxon>
        <taxon>Methylophilaceae</taxon>
        <taxon>Methylophilus</taxon>
    </lineage>
</organism>
<evidence type="ECO:0000259" key="3">
    <source>
        <dbReference type="PROSITE" id="PS50887"/>
    </source>
</evidence>
<dbReference type="EMBL" id="JBHTLN010000002">
    <property type="protein sequence ID" value="MFD1123344.1"/>
    <property type="molecule type" value="Genomic_DNA"/>
</dbReference>
<dbReference type="InterPro" id="IPR003018">
    <property type="entry name" value="GAF"/>
</dbReference>
<dbReference type="SMART" id="SM00267">
    <property type="entry name" value="GGDEF"/>
    <property type="match status" value="1"/>
</dbReference>
<dbReference type="Proteomes" id="UP001597206">
    <property type="component" value="Unassembled WGS sequence"/>
</dbReference>
<dbReference type="InterPro" id="IPR035965">
    <property type="entry name" value="PAS-like_dom_sf"/>
</dbReference>
<reference evidence="5" key="1">
    <citation type="journal article" date="2019" name="Int. J. Syst. Evol. Microbiol.">
        <title>The Global Catalogue of Microorganisms (GCM) 10K type strain sequencing project: providing services to taxonomists for standard genome sequencing and annotation.</title>
        <authorList>
            <consortium name="The Broad Institute Genomics Platform"/>
            <consortium name="The Broad Institute Genome Sequencing Center for Infectious Disease"/>
            <person name="Wu L."/>
            <person name="Ma J."/>
        </authorList>
    </citation>
    <scope>NUCLEOTIDE SEQUENCE [LARGE SCALE GENOMIC DNA]</scope>
    <source>
        <strain evidence="5">CCUG 58411</strain>
    </source>
</reference>
<feature type="domain" description="PAS" evidence="1">
    <location>
        <begin position="304"/>
        <end position="367"/>
    </location>
</feature>
<dbReference type="InterPro" id="IPR035919">
    <property type="entry name" value="EAL_sf"/>
</dbReference>
<dbReference type="InterPro" id="IPR000014">
    <property type="entry name" value="PAS"/>
</dbReference>
<feature type="domain" description="GGDEF" evidence="3">
    <location>
        <begin position="454"/>
        <end position="587"/>
    </location>
</feature>
<protein>
    <submittedName>
        <fullName evidence="4">EAL domain-containing protein</fullName>
    </submittedName>
</protein>
<dbReference type="Gene3D" id="3.30.450.40">
    <property type="match status" value="1"/>
</dbReference>
<dbReference type="CDD" id="cd01948">
    <property type="entry name" value="EAL"/>
    <property type="match status" value="1"/>
</dbReference>
<dbReference type="InterPro" id="IPR052155">
    <property type="entry name" value="Biofilm_reg_signaling"/>
</dbReference>
<dbReference type="SMART" id="SM00091">
    <property type="entry name" value="PAS"/>
    <property type="match status" value="2"/>
</dbReference>
<dbReference type="SUPFAM" id="SSF55073">
    <property type="entry name" value="Nucleotide cyclase"/>
    <property type="match status" value="1"/>
</dbReference>
<evidence type="ECO:0000259" key="1">
    <source>
        <dbReference type="PROSITE" id="PS50112"/>
    </source>
</evidence>
<dbReference type="Gene3D" id="3.30.70.270">
    <property type="match status" value="1"/>
</dbReference>
<evidence type="ECO:0000259" key="2">
    <source>
        <dbReference type="PROSITE" id="PS50883"/>
    </source>
</evidence>
<dbReference type="InterPro" id="IPR000160">
    <property type="entry name" value="GGDEF_dom"/>
</dbReference>
<dbReference type="CDD" id="cd01949">
    <property type="entry name" value="GGDEF"/>
    <property type="match status" value="1"/>
</dbReference>